<evidence type="ECO:0000313" key="2">
    <source>
        <dbReference type="EMBL" id="KAK0150617.1"/>
    </source>
</evidence>
<name>A0AA47N2U0_MERPO</name>
<dbReference type="Proteomes" id="UP001174136">
    <property type="component" value="Unassembled WGS sequence"/>
</dbReference>
<keyword evidence="3" id="KW-1185">Reference proteome</keyword>
<feature type="region of interest" description="Disordered" evidence="1">
    <location>
        <begin position="91"/>
        <end position="138"/>
    </location>
</feature>
<protein>
    <submittedName>
        <fullName evidence="2">Uncharacterized protein</fullName>
    </submittedName>
</protein>
<dbReference type="EMBL" id="JAOPHQ010001456">
    <property type="protein sequence ID" value="KAK0150617.1"/>
    <property type="molecule type" value="Genomic_DNA"/>
</dbReference>
<proteinExistence type="predicted"/>
<evidence type="ECO:0000313" key="3">
    <source>
        <dbReference type="Proteomes" id="UP001174136"/>
    </source>
</evidence>
<evidence type="ECO:0000256" key="1">
    <source>
        <dbReference type="SAM" id="MobiDB-lite"/>
    </source>
</evidence>
<organism evidence="2 3">
    <name type="scientific">Merluccius polli</name>
    <name type="common">Benguela hake</name>
    <name type="synonym">Merluccius cadenati</name>
    <dbReference type="NCBI Taxonomy" id="89951"/>
    <lineage>
        <taxon>Eukaryota</taxon>
        <taxon>Metazoa</taxon>
        <taxon>Chordata</taxon>
        <taxon>Craniata</taxon>
        <taxon>Vertebrata</taxon>
        <taxon>Euteleostomi</taxon>
        <taxon>Actinopterygii</taxon>
        <taxon>Neopterygii</taxon>
        <taxon>Teleostei</taxon>
        <taxon>Neoteleostei</taxon>
        <taxon>Acanthomorphata</taxon>
        <taxon>Zeiogadaria</taxon>
        <taxon>Gadariae</taxon>
        <taxon>Gadiformes</taxon>
        <taxon>Gadoidei</taxon>
        <taxon>Merlucciidae</taxon>
        <taxon>Merluccius</taxon>
    </lineage>
</organism>
<accession>A0AA47N2U0</accession>
<gene>
    <name evidence="2" type="ORF">N1851_008286</name>
</gene>
<reference evidence="2" key="1">
    <citation type="journal article" date="2023" name="Front. Mar. Sci.">
        <title>A new Merluccius polli reference genome to investigate the effects of global change in West African waters.</title>
        <authorList>
            <person name="Mateo J.L."/>
            <person name="Blanco-Fernandez C."/>
            <person name="Garcia-Vazquez E."/>
            <person name="Machado-Schiaffino G."/>
        </authorList>
    </citation>
    <scope>NUCLEOTIDE SEQUENCE</scope>
    <source>
        <strain evidence="2">C29</strain>
        <tissue evidence="2">Fin</tissue>
    </source>
</reference>
<sequence>MGCLPACYGKIQKNQIPKECHFTADKEPSPDRRVGPAPPSPYLIDTHSVMIADIFSPGESKVTAEMLLAAGCMIPVPVVVRWRASGGHLAPRLGGTFGTKKRLSLKGSDFPDGEDYSNPPPHSPRGTCSATDPNWRDC</sequence>
<comment type="caution">
    <text evidence="2">The sequence shown here is derived from an EMBL/GenBank/DDBJ whole genome shotgun (WGS) entry which is preliminary data.</text>
</comment>
<dbReference type="AlphaFoldDB" id="A0AA47N2U0"/>